<dbReference type="EMBL" id="ASRX01000048">
    <property type="protein sequence ID" value="EYF03331.1"/>
    <property type="molecule type" value="Genomic_DNA"/>
</dbReference>
<gene>
    <name evidence="1" type="ORF">CAP_5662</name>
</gene>
<dbReference type="Proteomes" id="UP000019678">
    <property type="component" value="Unassembled WGS sequence"/>
</dbReference>
<evidence type="ECO:0000313" key="2">
    <source>
        <dbReference type="Proteomes" id="UP000019678"/>
    </source>
</evidence>
<evidence type="ECO:0000313" key="1">
    <source>
        <dbReference type="EMBL" id="EYF03331.1"/>
    </source>
</evidence>
<name>A0A017T425_9BACT</name>
<keyword evidence="2" id="KW-1185">Reference proteome</keyword>
<organism evidence="1 2">
    <name type="scientific">Chondromyces apiculatus DSM 436</name>
    <dbReference type="NCBI Taxonomy" id="1192034"/>
    <lineage>
        <taxon>Bacteria</taxon>
        <taxon>Pseudomonadati</taxon>
        <taxon>Myxococcota</taxon>
        <taxon>Polyangia</taxon>
        <taxon>Polyangiales</taxon>
        <taxon>Polyangiaceae</taxon>
        <taxon>Chondromyces</taxon>
    </lineage>
</organism>
<dbReference type="eggNOG" id="ENOG5030TBK">
    <property type="taxonomic scope" value="Bacteria"/>
</dbReference>
<dbReference type="STRING" id="1192034.CAP_5662"/>
<accession>A0A017T425</accession>
<proteinExistence type="predicted"/>
<comment type="caution">
    <text evidence="1">The sequence shown here is derived from an EMBL/GenBank/DDBJ whole genome shotgun (WGS) entry which is preliminary data.</text>
</comment>
<evidence type="ECO:0008006" key="3">
    <source>
        <dbReference type="Google" id="ProtNLM"/>
    </source>
</evidence>
<protein>
    <recommendedName>
        <fullName evidence="3">DUF1585 domain-containing protein</fullName>
    </recommendedName>
</protein>
<sequence>MLASSASAEEDQCYLHRELSPERLLRRLSLDLRGVVPDVAEYEAVEGVDEIPPEVIKAYLDSDEFRLQMRRYHESLLWTNPNVALGNVNFALTTARFPDTTLVYYVPGAGNSRLFRGGDGTHFCQNRPQSELGYDAASGLPNAEPAGVDGTGAFVAEGWVEVHPYWDANPNATIKVCAFDAQTTEKYTLPDGDPDAGTHSCDSVLAIKSKSCGCGPNLNYCMVSGTVQPAVLTSMREQLLRLVDDHTSGQEPYSRLITTKRSWVNGPLTHYATYLGQRQSLSLTQNVRQPADGVLPELPFTAADQWVQIERESPHSGILTLPAYLLRFQTNRARANRFRIAFEGQHFQPSGTKDTGCAKEGDDLTQRCVCRGCHVTLEPLAAHFGVFVESGTTALRDFEPAYPTASACAKGIAPRNAGWCDRYYSAVPDLVDPDIRTYKLKALQYDDAAHPLIGPNFDEGPEGIAQANIDSGLFHVIATRHMFEFLMKRAPNLDATSTDYEGKLIEEIAEEFRTHDNFKLLVERLLTLSIYRRMP</sequence>
<dbReference type="AlphaFoldDB" id="A0A017T425"/>
<reference evidence="1 2" key="1">
    <citation type="submission" date="2013-05" db="EMBL/GenBank/DDBJ databases">
        <title>Genome assembly of Chondromyces apiculatus DSM 436.</title>
        <authorList>
            <person name="Sharma G."/>
            <person name="Khatri I."/>
            <person name="Kaur C."/>
            <person name="Mayilraj S."/>
            <person name="Subramanian S."/>
        </authorList>
    </citation>
    <scope>NUCLEOTIDE SEQUENCE [LARGE SCALE GENOMIC DNA]</scope>
    <source>
        <strain evidence="1 2">DSM 436</strain>
    </source>
</reference>